<proteinExistence type="predicted"/>
<name>A0ACC2ATS3_DIPCM</name>
<gene>
    <name evidence="1" type="ORF">O6H91_19G030200</name>
</gene>
<organism evidence="1 2">
    <name type="scientific">Diphasiastrum complanatum</name>
    <name type="common">Issler's clubmoss</name>
    <name type="synonym">Lycopodium complanatum</name>
    <dbReference type="NCBI Taxonomy" id="34168"/>
    <lineage>
        <taxon>Eukaryota</taxon>
        <taxon>Viridiplantae</taxon>
        <taxon>Streptophyta</taxon>
        <taxon>Embryophyta</taxon>
        <taxon>Tracheophyta</taxon>
        <taxon>Lycopodiopsida</taxon>
        <taxon>Lycopodiales</taxon>
        <taxon>Lycopodiaceae</taxon>
        <taxon>Lycopodioideae</taxon>
        <taxon>Diphasiastrum</taxon>
    </lineage>
</organism>
<keyword evidence="2" id="KW-1185">Reference proteome</keyword>
<comment type="caution">
    <text evidence="1">The sequence shown here is derived from an EMBL/GenBank/DDBJ whole genome shotgun (WGS) entry which is preliminary data.</text>
</comment>
<dbReference type="EMBL" id="CM055110">
    <property type="protein sequence ID" value="KAJ7520933.1"/>
    <property type="molecule type" value="Genomic_DNA"/>
</dbReference>
<dbReference type="Proteomes" id="UP001162992">
    <property type="component" value="Chromosome 19"/>
</dbReference>
<evidence type="ECO:0000313" key="2">
    <source>
        <dbReference type="Proteomes" id="UP001162992"/>
    </source>
</evidence>
<protein>
    <submittedName>
        <fullName evidence="1">Uncharacterized protein</fullName>
    </submittedName>
</protein>
<sequence length="426" mass="48192">MTTAAQSPEEFMRLDSQRLIASQTIKFGLVPTSVDEEDEGSRRCAWNGGSVLQERRRYEWALEGETIRKELMELLSSRHEKLSVPITLWPGVHVEGEVFQLPSPSDLHSAAHEYTNQMFFSSTTPQFIEENLILQIEAGEQGQVPILIIKRNYAVREEKQDQHWHDPAIVILHSSYKSKECLRALLKNYATRGYVAIGVDSRHHGQRAASKTAYSDALVSAWKNSKEMPFIFDTAWDLVKLMDYLTSRDDIDSKRIGILGISLGGMHTWFAATLDPRYAVVVPIIGVQNFGWAIKNDKWHARVASIPHAFEIAAKDFGKKSIDSKVVSTVLDKIAPGLIDQFDSQHTIPAIAPRPLLILNGKEDPRCPIDGLEFTIDKTKKIYADYGFPHNFKFIAEPNMGHYPSSSMLHEASCWFDKFLEPQVSH</sequence>
<evidence type="ECO:0000313" key="1">
    <source>
        <dbReference type="EMBL" id="KAJ7520933.1"/>
    </source>
</evidence>
<reference evidence="2" key="1">
    <citation type="journal article" date="2024" name="Proc. Natl. Acad. Sci. U.S.A.">
        <title>Extraordinary preservation of gene collinearity over three hundred million years revealed in homosporous lycophytes.</title>
        <authorList>
            <person name="Li C."/>
            <person name="Wickell D."/>
            <person name="Kuo L.Y."/>
            <person name="Chen X."/>
            <person name="Nie B."/>
            <person name="Liao X."/>
            <person name="Peng D."/>
            <person name="Ji J."/>
            <person name="Jenkins J."/>
            <person name="Williams M."/>
            <person name="Shu S."/>
            <person name="Plott C."/>
            <person name="Barry K."/>
            <person name="Rajasekar S."/>
            <person name="Grimwood J."/>
            <person name="Han X."/>
            <person name="Sun S."/>
            <person name="Hou Z."/>
            <person name="He W."/>
            <person name="Dai G."/>
            <person name="Sun C."/>
            <person name="Schmutz J."/>
            <person name="Leebens-Mack J.H."/>
            <person name="Li F.W."/>
            <person name="Wang L."/>
        </authorList>
    </citation>
    <scope>NUCLEOTIDE SEQUENCE [LARGE SCALE GENOMIC DNA]</scope>
    <source>
        <strain evidence="2">cv. PW_Plant_1</strain>
    </source>
</reference>
<accession>A0ACC2ATS3</accession>